<dbReference type="InterPro" id="IPR013083">
    <property type="entry name" value="Znf_RING/FYVE/PHD"/>
</dbReference>
<dbReference type="OrthoDB" id="264917at2759"/>
<feature type="region of interest" description="Disordered" evidence="5">
    <location>
        <begin position="1"/>
        <end position="52"/>
    </location>
</feature>
<dbReference type="PROSITE" id="PS51787">
    <property type="entry name" value="LON_N"/>
    <property type="match status" value="1"/>
</dbReference>
<dbReference type="Gene3D" id="3.30.40.10">
    <property type="entry name" value="Zinc/RING finger domain, C3HC4 (zinc finger)"/>
    <property type="match status" value="2"/>
</dbReference>
<dbReference type="InterPro" id="IPR017907">
    <property type="entry name" value="Znf_RING_CS"/>
</dbReference>
<dbReference type="Pfam" id="PF02190">
    <property type="entry name" value="LON_substr_bdg"/>
    <property type="match status" value="1"/>
</dbReference>
<dbReference type="GO" id="GO:0008270">
    <property type="term" value="F:zinc ion binding"/>
    <property type="evidence" value="ECO:0007669"/>
    <property type="project" value="UniProtKB-KW"/>
</dbReference>
<keyword evidence="2 4" id="KW-0863">Zinc-finger</keyword>
<dbReference type="InterPro" id="IPR046336">
    <property type="entry name" value="Lon_prtase_N_sf"/>
</dbReference>
<dbReference type="AlphaFoldDB" id="A0A4S2MZM3"/>
<dbReference type="InterPro" id="IPR027370">
    <property type="entry name" value="Znf-RING_euk"/>
</dbReference>
<evidence type="ECO:0000259" key="6">
    <source>
        <dbReference type="PROSITE" id="PS50089"/>
    </source>
</evidence>
<dbReference type="Proteomes" id="UP000298138">
    <property type="component" value="Unassembled WGS sequence"/>
</dbReference>
<dbReference type="Pfam" id="PF13445">
    <property type="entry name" value="zf-RING_UBOX"/>
    <property type="match status" value="1"/>
</dbReference>
<dbReference type="STRING" id="341454.A0A4S2MZM3"/>
<evidence type="ECO:0008006" key="10">
    <source>
        <dbReference type="Google" id="ProtNLM"/>
    </source>
</evidence>
<dbReference type="SMART" id="SM00464">
    <property type="entry name" value="LON"/>
    <property type="match status" value="1"/>
</dbReference>
<dbReference type="PROSITE" id="PS00518">
    <property type="entry name" value="ZF_RING_1"/>
    <property type="match status" value="1"/>
</dbReference>
<proteinExistence type="predicted"/>
<name>A0A4S2MZM3_9PEZI</name>
<protein>
    <recommendedName>
        <fullName evidence="10">RING-type domain-containing protein</fullName>
    </recommendedName>
</protein>
<accession>A0A4S2MZM3</accession>
<dbReference type="PROSITE" id="PS50089">
    <property type="entry name" value="ZF_RING_2"/>
    <property type="match status" value="2"/>
</dbReference>
<dbReference type="InterPro" id="IPR015947">
    <property type="entry name" value="PUA-like_sf"/>
</dbReference>
<dbReference type="PANTHER" id="PTHR23327">
    <property type="entry name" value="RING FINGER PROTEIN 127"/>
    <property type="match status" value="1"/>
</dbReference>
<feature type="compositionally biased region" description="Polar residues" evidence="5">
    <location>
        <begin position="1"/>
        <end position="22"/>
    </location>
</feature>
<dbReference type="SUPFAM" id="SSF57850">
    <property type="entry name" value="RING/U-box"/>
    <property type="match status" value="2"/>
</dbReference>
<dbReference type="EMBL" id="ML220116">
    <property type="protein sequence ID" value="TGZ82272.1"/>
    <property type="molecule type" value="Genomic_DNA"/>
</dbReference>
<gene>
    <name evidence="8" type="ORF">EX30DRAFT_305303</name>
</gene>
<dbReference type="SUPFAM" id="SSF88697">
    <property type="entry name" value="PUA domain-like"/>
    <property type="match status" value="1"/>
</dbReference>
<dbReference type="SMART" id="SM00184">
    <property type="entry name" value="RING"/>
    <property type="match status" value="2"/>
</dbReference>
<dbReference type="InterPro" id="IPR003111">
    <property type="entry name" value="Lon_prtase_N"/>
</dbReference>
<dbReference type="PANTHER" id="PTHR23327:SF42">
    <property type="entry name" value="LON PEPTIDASE N-TERMINAL DOMAIN AND RING FINGER PROTEIN C14F5.10C"/>
    <property type="match status" value="1"/>
</dbReference>
<evidence type="ECO:0000256" key="4">
    <source>
        <dbReference type="PROSITE-ProRule" id="PRU00175"/>
    </source>
</evidence>
<dbReference type="InParanoid" id="A0A4S2MZM3"/>
<feature type="compositionally biased region" description="Basic and acidic residues" evidence="5">
    <location>
        <begin position="23"/>
        <end position="33"/>
    </location>
</feature>
<organism evidence="8 9">
    <name type="scientific">Ascodesmis nigricans</name>
    <dbReference type="NCBI Taxonomy" id="341454"/>
    <lineage>
        <taxon>Eukaryota</taxon>
        <taxon>Fungi</taxon>
        <taxon>Dikarya</taxon>
        <taxon>Ascomycota</taxon>
        <taxon>Pezizomycotina</taxon>
        <taxon>Pezizomycetes</taxon>
        <taxon>Pezizales</taxon>
        <taxon>Ascodesmidaceae</taxon>
        <taxon>Ascodesmis</taxon>
    </lineage>
</organism>
<keyword evidence="9" id="KW-1185">Reference proteome</keyword>
<evidence type="ECO:0000313" key="9">
    <source>
        <dbReference type="Proteomes" id="UP000298138"/>
    </source>
</evidence>
<evidence type="ECO:0000256" key="3">
    <source>
        <dbReference type="ARBA" id="ARBA00022833"/>
    </source>
</evidence>
<sequence>MNGSQHTSTDGIGAADTTTLTKSSEEEQQHDSEVENNPFSTPSPSSTGEVTLNGEEGIDAYSTARRIIRLIQCSICSKPLTDPFTLPCGNSLCRACIPATFDRATFSIMETQERRMAFICPFADCMEVHSPAECGLDVTLSRVTGEMRKLIRGHAGFETGRVVGDEDLIGRGHLTRIYYQSKSGALLYNDEGKDLNESYDADARLLESLKEASSSEMDCQVCYQLLHEPLTTSCGHTFCRRCLQQVSDHAQTTTLCPSCRKQIHHSPVLAVERCNKRLTELLSGLCPDMLAERAALIATEDHPGDISNNLPVPIFVCAASFPGMPMPLYIFEPKYRLMIRRVLASNRRFGMVLPNDNQALQEGLGLAPFKQYGTMLYIQHVQMSQNGTSHIWTTGEEKFRIKRWNMKDDYFVAETEPHHDLKPEEELALEQQHMMTTTMTMMNTASSSSAASSNSFTTTTSTSSNANFIQIFLSSPLARDTIPVFGQPPLNKPELLPYWLAAVLPLAPEERYRLITTRSVRGRFLIVDGWIRRIEAERWFDAPRVFACPVAVVGRGTVGVR</sequence>
<keyword evidence="1" id="KW-0479">Metal-binding</keyword>
<dbReference type="Gene3D" id="2.30.130.40">
    <property type="entry name" value="LON domain-like"/>
    <property type="match status" value="1"/>
</dbReference>
<feature type="domain" description="Lon N-terminal" evidence="7">
    <location>
        <begin position="310"/>
        <end position="535"/>
    </location>
</feature>
<evidence type="ECO:0000256" key="5">
    <source>
        <dbReference type="SAM" id="MobiDB-lite"/>
    </source>
</evidence>
<evidence type="ECO:0000259" key="7">
    <source>
        <dbReference type="PROSITE" id="PS51787"/>
    </source>
</evidence>
<evidence type="ECO:0000256" key="1">
    <source>
        <dbReference type="ARBA" id="ARBA00022723"/>
    </source>
</evidence>
<keyword evidence="3" id="KW-0862">Zinc</keyword>
<feature type="domain" description="RING-type" evidence="6">
    <location>
        <begin position="73"/>
        <end position="121"/>
    </location>
</feature>
<dbReference type="Pfam" id="PF15227">
    <property type="entry name" value="zf-C3HC4_4"/>
    <property type="match status" value="1"/>
</dbReference>
<dbReference type="InterPro" id="IPR001841">
    <property type="entry name" value="Znf_RING"/>
</dbReference>
<evidence type="ECO:0000256" key="2">
    <source>
        <dbReference type="ARBA" id="ARBA00022771"/>
    </source>
</evidence>
<evidence type="ECO:0000313" key="8">
    <source>
        <dbReference type="EMBL" id="TGZ82272.1"/>
    </source>
</evidence>
<reference evidence="8 9" key="1">
    <citation type="submission" date="2019-04" db="EMBL/GenBank/DDBJ databases">
        <title>Comparative genomics and transcriptomics to analyze fruiting body development in filamentous ascomycetes.</title>
        <authorList>
            <consortium name="DOE Joint Genome Institute"/>
            <person name="Lutkenhaus R."/>
            <person name="Traeger S."/>
            <person name="Breuer J."/>
            <person name="Kuo A."/>
            <person name="Lipzen A."/>
            <person name="Pangilinan J."/>
            <person name="Dilworth D."/>
            <person name="Sandor L."/>
            <person name="Poggeler S."/>
            <person name="Barry K."/>
            <person name="Grigoriev I.V."/>
            <person name="Nowrousian M."/>
        </authorList>
    </citation>
    <scope>NUCLEOTIDE SEQUENCE [LARGE SCALE GENOMIC DNA]</scope>
    <source>
        <strain evidence="8 9">CBS 389.68</strain>
    </source>
</reference>
<feature type="domain" description="RING-type" evidence="6">
    <location>
        <begin position="219"/>
        <end position="260"/>
    </location>
</feature>